<keyword evidence="4 8" id="KW-0547">Nucleotide-binding</keyword>
<protein>
    <recommendedName>
        <fullName evidence="8">ADP,ATP carrier protein</fullName>
    </recommendedName>
</protein>
<feature type="transmembrane region" description="Helical" evidence="8">
    <location>
        <begin position="248"/>
        <end position="268"/>
    </location>
</feature>
<gene>
    <name evidence="9" type="ORF">H9W90_06880</name>
</gene>
<dbReference type="GO" id="GO:0005524">
    <property type="term" value="F:ATP binding"/>
    <property type="evidence" value="ECO:0007669"/>
    <property type="project" value="UniProtKB-KW"/>
</dbReference>
<dbReference type="PANTHER" id="PTHR43596">
    <property type="entry name" value="ADP,ATP CARRIER PROTEIN"/>
    <property type="match status" value="1"/>
</dbReference>
<dbReference type="AlphaFoldDB" id="A0A7G9LEN2"/>
<evidence type="ECO:0000256" key="5">
    <source>
        <dbReference type="ARBA" id="ARBA00022840"/>
    </source>
</evidence>
<dbReference type="Pfam" id="PF03219">
    <property type="entry name" value="TLC"/>
    <property type="match status" value="1"/>
</dbReference>
<feature type="transmembrane region" description="Helical" evidence="8">
    <location>
        <begin position="62"/>
        <end position="83"/>
    </location>
</feature>
<evidence type="ECO:0000256" key="3">
    <source>
        <dbReference type="ARBA" id="ARBA00022692"/>
    </source>
</evidence>
<dbReference type="InterPro" id="IPR011989">
    <property type="entry name" value="ARM-like"/>
</dbReference>
<sequence length="921" mass="104904">MLLYIFIVITVLLIVKPTVNALFVSKLGADNLPFGYLLVAGVAVITSYFYNKAIRKFSLVKVTLISLATFSLAFIALSLVLRFNIISNWILYFYYVFISLFAVVATSQFWLFANMVFNAREAKRNFGFIGAGAIAGGIFGGYLTSIIASSFGTDIAIFVAALLILVCIPILKSVYNLKIKNLNVFKRKQVIANQENLESSSLRLISKSKHLTYIALITGIGVIVAKLVDFQFSDFAHKAIPNSDDLAAFFGFWFSTFNVVALTIQLFLTNKILARLGVSSTLLILPLTIAFGSLLFLTFPELWVLILIKGIDGSAKQSINKAAVELSIMPIPLLIKNQAKSYIDVAVDSIATGIAGFLLIFLIKRLDLDTSYITVIILLFTFIWILFIYRLREAYFNSFKANIQKTLTFEAKSEKNNKAENTIADVKNILENGDEDSILNMLDRLKDYNQNSFNTKVVKLLDHPSNQIKTKAIDYLDSFEDVDILAKVEKLVYEKDDVLVYVALDYILAHSHLSDESFFNKYLDHKIEYISNGALLTLAKQSSNNSKLGKKYRLTERLEERTDIFTLDELHTKKEILAGLLMSIAYTRLTKYYKFISIHLKSDIDYIVKFSTIAAGISSDEVFINDLLELLESKKHRKRAVQALKNYGPKIIDIILQIDENNELKHAVRKHIPKIIESFNNEQAVRVLSRLLRSKNAVTRLEASKSLKKIRKNNQQLYISSRVVKNQILRESSYYKNTLEIITSIQHIINDDLANEAVKSNQQIYEARKVMMNALEKVLDYNLRCIFNLLSLIYNEEDINMTYVGIQSEIKEARINSLEFLDNILQSKIKMMVLPVVENYVIDDNRLDPSVIKINILSEKKYLQRIMRMGGTHLKILVLRYLQISKNKNYISLIIPLKKFKSEAVREVATKTYHLFISNNN</sequence>
<dbReference type="Gene3D" id="1.20.1250.20">
    <property type="entry name" value="MFS general substrate transporter like domains"/>
    <property type="match status" value="1"/>
</dbReference>
<feature type="transmembrane region" description="Helical" evidence="8">
    <location>
        <begin position="31"/>
        <end position="50"/>
    </location>
</feature>
<feature type="transmembrane region" description="Helical" evidence="8">
    <location>
        <begin position="155"/>
        <end position="177"/>
    </location>
</feature>
<dbReference type="SUPFAM" id="SSF103473">
    <property type="entry name" value="MFS general substrate transporter"/>
    <property type="match status" value="1"/>
</dbReference>
<evidence type="ECO:0000313" key="9">
    <source>
        <dbReference type="EMBL" id="QNM87081.1"/>
    </source>
</evidence>
<organism evidence="9 10">
    <name type="scientific">Polaribacter pectinis</name>
    <dbReference type="NCBI Taxonomy" id="2738844"/>
    <lineage>
        <taxon>Bacteria</taxon>
        <taxon>Pseudomonadati</taxon>
        <taxon>Bacteroidota</taxon>
        <taxon>Flavobacteriia</taxon>
        <taxon>Flavobacteriales</taxon>
        <taxon>Flavobacteriaceae</taxon>
    </lineage>
</organism>
<name>A0A7G9LEN2_9FLAO</name>
<keyword evidence="10" id="KW-1185">Reference proteome</keyword>
<comment type="similarity">
    <text evidence="8">Belongs to the ADP/ATP translocase tlc family.</text>
</comment>
<evidence type="ECO:0000256" key="1">
    <source>
        <dbReference type="ARBA" id="ARBA00004141"/>
    </source>
</evidence>
<dbReference type="InterPro" id="IPR004667">
    <property type="entry name" value="ADP_ATP_car_bac_type"/>
</dbReference>
<evidence type="ECO:0000256" key="2">
    <source>
        <dbReference type="ARBA" id="ARBA00022448"/>
    </source>
</evidence>
<dbReference type="PANTHER" id="PTHR43596:SF1">
    <property type="entry name" value="ADP,ATP CARRIER PROTEIN"/>
    <property type="match status" value="1"/>
</dbReference>
<dbReference type="KEGG" id="ppec:H9W90_06880"/>
<dbReference type="Gene3D" id="1.25.10.10">
    <property type="entry name" value="Leucine-rich Repeat Variant"/>
    <property type="match status" value="1"/>
</dbReference>
<evidence type="ECO:0000313" key="10">
    <source>
        <dbReference type="Proteomes" id="UP000515808"/>
    </source>
</evidence>
<keyword evidence="6 8" id="KW-1133">Transmembrane helix</keyword>
<keyword evidence="7 8" id="KW-0472">Membrane</keyword>
<reference evidence="9 10" key="1">
    <citation type="submission" date="2020-08" db="EMBL/GenBank/DDBJ databases">
        <title>Polaribacter sp. L12M9 isolated from gut of the Korean scallop.</title>
        <authorList>
            <person name="Jeong Y.S."/>
        </authorList>
    </citation>
    <scope>NUCLEOTIDE SEQUENCE [LARGE SCALE GENOMIC DNA]</scope>
    <source>
        <strain evidence="9 10">L12M9</strain>
    </source>
</reference>
<accession>A0A7G9LEN2</accession>
<feature type="transmembrane region" description="Helical" evidence="8">
    <location>
        <begin position="370"/>
        <end position="389"/>
    </location>
</feature>
<dbReference type="SUPFAM" id="SSF48371">
    <property type="entry name" value="ARM repeat"/>
    <property type="match status" value="1"/>
</dbReference>
<evidence type="ECO:0000256" key="6">
    <source>
        <dbReference type="ARBA" id="ARBA00022989"/>
    </source>
</evidence>
<dbReference type="EMBL" id="CP060695">
    <property type="protein sequence ID" value="QNM87081.1"/>
    <property type="molecule type" value="Genomic_DNA"/>
</dbReference>
<dbReference type="Proteomes" id="UP000515808">
    <property type="component" value="Chromosome"/>
</dbReference>
<feature type="transmembrane region" description="Helical" evidence="8">
    <location>
        <begin position="211"/>
        <end position="228"/>
    </location>
</feature>
<dbReference type="CDD" id="cd06174">
    <property type="entry name" value="MFS"/>
    <property type="match status" value="1"/>
</dbReference>
<feature type="transmembrane region" description="Helical" evidence="8">
    <location>
        <begin position="342"/>
        <end position="363"/>
    </location>
</feature>
<comment type="subcellular location">
    <subcellularLocation>
        <location evidence="1 8">Membrane</location>
        <topology evidence="1 8">Multi-pass membrane protein</topology>
    </subcellularLocation>
</comment>
<keyword evidence="2 8" id="KW-0813">Transport</keyword>
<proteinExistence type="inferred from homology"/>
<keyword evidence="3 8" id="KW-0812">Transmembrane</keyword>
<evidence type="ECO:0000256" key="7">
    <source>
        <dbReference type="ARBA" id="ARBA00023136"/>
    </source>
</evidence>
<dbReference type="GO" id="GO:0005471">
    <property type="term" value="F:ATP:ADP antiporter activity"/>
    <property type="evidence" value="ECO:0007669"/>
    <property type="project" value="InterPro"/>
</dbReference>
<dbReference type="InterPro" id="IPR016024">
    <property type="entry name" value="ARM-type_fold"/>
</dbReference>
<evidence type="ECO:0000256" key="8">
    <source>
        <dbReference type="RuleBase" id="RU363121"/>
    </source>
</evidence>
<evidence type="ECO:0000256" key="4">
    <source>
        <dbReference type="ARBA" id="ARBA00022741"/>
    </source>
</evidence>
<feature type="transmembrane region" description="Helical" evidence="8">
    <location>
        <begin position="89"/>
        <end position="113"/>
    </location>
</feature>
<dbReference type="InterPro" id="IPR036259">
    <property type="entry name" value="MFS_trans_sf"/>
</dbReference>
<keyword evidence="5 8" id="KW-0067">ATP-binding</keyword>
<feature type="transmembrane region" description="Helical" evidence="8">
    <location>
        <begin position="125"/>
        <end position="149"/>
    </location>
</feature>
<feature type="transmembrane region" description="Helical" evidence="8">
    <location>
        <begin position="280"/>
        <end position="299"/>
    </location>
</feature>
<dbReference type="GO" id="GO:0016020">
    <property type="term" value="C:membrane"/>
    <property type="evidence" value="ECO:0007669"/>
    <property type="project" value="UniProtKB-SubCell"/>
</dbReference>